<gene>
    <name evidence="2" type="ORF">GCM10009831_26390</name>
</gene>
<dbReference type="PROSITE" id="PS51257">
    <property type="entry name" value="PROKAR_LIPOPROTEIN"/>
    <property type="match status" value="1"/>
</dbReference>
<accession>A0ABP4V2X3</accession>
<keyword evidence="2" id="KW-0449">Lipoprotein</keyword>
<evidence type="ECO:0000313" key="3">
    <source>
        <dbReference type="Proteomes" id="UP001500383"/>
    </source>
</evidence>
<protein>
    <submittedName>
        <fullName evidence="2">Lipoprotein</fullName>
    </submittedName>
</protein>
<proteinExistence type="predicted"/>
<dbReference type="Proteomes" id="UP001500383">
    <property type="component" value="Unassembled WGS sequence"/>
</dbReference>
<sequence length="343" mass="34527">MTLRVHRRSAVTAALLSLAVGLAGCASTTSQLEDYTGIEQGNARPAASPQVSDPEGGEVVPVPGSVSSLVAVGDTVVAQVDGPPTLEIARVDGTRWIPETTVELPADAGTATAGVDGTVLVPFGDGVVVVTAAGDAREISGLGPVTAAAVTTDGRLLTGAPGGDVVVRDADGTEQHRLAGLTSVDRISVARDGSVTAFSRPDTVIASIDLDEDGAGPLLRAGKGAGRLDEYGEGTVVASDTVGDTLLVYSTSPIRLHQQFPVAAAPWAVAGDPTRDVVWVTSTGTNTVQAYDLGDGTGVRRAEIATVRQPDSLVVTASGTVVVGSSDGAGLHLMRPSLPVPSS</sequence>
<dbReference type="Gene3D" id="2.130.10.10">
    <property type="entry name" value="YVTN repeat-like/Quinoprotein amine dehydrogenase"/>
    <property type="match status" value="1"/>
</dbReference>
<name>A0ABP4V2X3_9ACTN</name>
<keyword evidence="1" id="KW-0732">Signal</keyword>
<evidence type="ECO:0000256" key="1">
    <source>
        <dbReference type="SAM" id="SignalP"/>
    </source>
</evidence>
<keyword evidence="3" id="KW-1185">Reference proteome</keyword>
<dbReference type="SUPFAM" id="SSF63829">
    <property type="entry name" value="Calcium-dependent phosphotriesterase"/>
    <property type="match status" value="1"/>
</dbReference>
<feature type="chain" id="PRO_5045868317" evidence="1">
    <location>
        <begin position="26"/>
        <end position="343"/>
    </location>
</feature>
<evidence type="ECO:0000313" key="2">
    <source>
        <dbReference type="EMBL" id="GAA1715406.1"/>
    </source>
</evidence>
<dbReference type="RefSeq" id="WP_182657840.1">
    <property type="nucleotide sequence ID" value="NZ_BAAAQG010000013.1"/>
</dbReference>
<organism evidence="2 3">
    <name type="scientific">Dietzia cercidiphylli</name>
    <dbReference type="NCBI Taxonomy" id="498199"/>
    <lineage>
        <taxon>Bacteria</taxon>
        <taxon>Bacillati</taxon>
        <taxon>Actinomycetota</taxon>
        <taxon>Actinomycetes</taxon>
        <taxon>Mycobacteriales</taxon>
        <taxon>Dietziaceae</taxon>
        <taxon>Dietzia</taxon>
    </lineage>
</organism>
<dbReference type="InterPro" id="IPR015943">
    <property type="entry name" value="WD40/YVTN_repeat-like_dom_sf"/>
</dbReference>
<dbReference type="EMBL" id="BAAAQG010000013">
    <property type="protein sequence ID" value="GAA1715406.1"/>
    <property type="molecule type" value="Genomic_DNA"/>
</dbReference>
<comment type="caution">
    <text evidence="2">The sequence shown here is derived from an EMBL/GenBank/DDBJ whole genome shotgun (WGS) entry which is preliminary data.</text>
</comment>
<feature type="signal peptide" evidence="1">
    <location>
        <begin position="1"/>
        <end position="25"/>
    </location>
</feature>
<reference evidence="3" key="1">
    <citation type="journal article" date="2019" name="Int. J. Syst. Evol. Microbiol.">
        <title>The Global Catalogue of Microorganisms (GCM) 10K type strain sequencing project: providing services to taxonomists for standard genome sequencing and annotation.</title>
        <authorList>
            <consortium name="The Broad Institute Genomics Platform"/>
            <consortium name="The Broad Institute Genome Sequencing Center for Infectious Disease"/>
            <person name="Wu L."/>
            <person name="Ma J."/>
        </authorList>
    </citation>
    <scope>NUCLEOTIDE SEQUENCE [LARGE SCALE GENOMIC DNA]</scope>
    <source>
        <strain evidence="3">JCM 16002</strain>
    </source>
</reference>